<organism evidence="2 3">
    <name type="scientific">Pelagicoccus mobilis</name>
    <dbReference type="NCBI Taxonomy" id="415221"/>
    <lineage>
        <taxon>Bacteria</taxon>
        <taxon>Pseudomonadati</taxon>
        <taxon>Verrucomicrobiota</taxon>
        <taxon>Opitutia</taxon>
        <taxon>Puniceicoccales</taxon>
        <taxon>Pelagicoccaceae</taxon>
        <taxon>Pelagicoccus</taxon>
    </lineage>
</organism>
<dbReference type="EMBL" id="JAENIL010000014">
    <property type="protein sequence ID" value="MBK1877026.1"/>
    <property type="molecule type" value="Genomic_DNA"/>
</dbReference>
<protein>
    <submittedName>
        <fullName evidence="2">Uncharacterized protein</fullName>
    </submittedName>
</protein>
<evidence type="ECO:0000313" key="3">
    <source>
        <dbReference type="Proteomes" id="UP000617628"/>
    </source>
</evidence>
<keyword evidence="1" id="KW-0472">Membrane</keyword>
<name>A0A934VKT4_9BACT</name>
<evidence type="ECO:0000313" key="2">
    <source>
        <dbReference type="EMBL" id="MBK1877026.1"/>
    </source>
</evidence>
<feature type="transmembrane region" description="Helical" evidence="1">
    <location>
        <begin position="58"/>
        <end position="78"/>
    </location>
</feature>
<dbReference type="Proteomes" id="UP000617628">
    <property type="component" value="Unassembled WGS sequence"/>
</dbReference>
<dbReference type="RefSeq" id="WP_200355243.1">
    <property type="nucleotide sequence ID" value="NZ_JAENIL010000014.1"/>
</dbReference>
<reference evidence="2" key="1">
    <citation type="submission" date="2021-01" db="EMBL/GenBank/DDBJ databases">
        <title>Modified the classification status of verrucomicrobia.</title>
        <authorList>
            <person name="Feng X."/>
        </authorList>
    </citation>
    <scope>NUCLEOTIDE SEQUENCE</scope>
    <source>
        <strain evidence="2">KCTC 13126</strain>
    </source>
</reference>
<keyword evidence="1" id="KW-1133">Transmembrane helix</keyword>
<gene>
    <name evidence="2" type="ORF">JIN87_09115</name>
</gene>
<comment type="caution">
    <text evidence="2">The sequence shown here is derived from an EMBL/GenBank/DDBJ whole genome shotgun (WGS) entry which is preliminary data.</text>
</comment>
<sequence>MDPEVRKLAKTRPWEGIVVTLGLAALLGHSLLNGSIRFGNSRYREPVVMTYEQQPRDFVIVMSILAIILAGAFVYTAFRFRWRARYRREDGDNG</sequence>
<dbReference type="AlphaFoldDB" id="A0A934VKT4"/>
<proteinExistence type="predicted"/>
<evidence type="ECO:0000256" key="1">
    <source>
        <dbReference type="SAM" id="Phobius"/>
    </source>
</evidence>
<keyword evidence="3" id="KW-1185">Reference proteome</keyword>
<keyword evidence="1" id="KW-0812">Transmembrane</keyword>
<accession>A0A934VKT4</accession>